<dbReference type="InterPro" id="IPR024312">
    <property type="entry name" value="TACC_fungi"/>
</dbReference>
<protein>
    <submittedName>
        <fullName evidence="3">Uncharacterized protein</fullName>
    </submittedName>
</protein>
<feature type="region of interest" description="Disordered" evidence="2">
    <location>
        <begin position="141"/>
        <end position="172"/>
    </location>
</feature>
<feature type="coiled-coil region" evidence="1">
    <location>
        <begin position="675"/>
        <end position="732"/>
    </location>
</feature>
<dbReference type="OrthoDB" id="5367584at2759"/>
<dbReference type="Pfam" id="PF12709">
    <property type="entry name" value="Fungal_TACC"/>
    <property type="match status" value="1"/>
</dbReference>
<proteinExistence type="predicted"/>
<feature type="compositionally biased region" description="Acidic residues" evidence="2">
    <location>
        <begin position="152"/>
        <end position="162"/>
    </location>
</feature>
<keyword evidence="4" id="KW-1185">Reference proteome</keyword>
<gene>
    <name evidence="3" type="ORF">HG535_0A03920</name>
</gene>
<feature type="region of interest" description="Disordered" evidence="2">
    <location>
        <begin position="215"/>
        <end position="257"/>
    </location>
</feature>
<feature type="coiled-coil region" evidence="1">
    <location>
        <begin position="764"/>
        <end position="805"/>
    </location>
</feature>
<dbReference type="PANTHER" id="PTHR19327">
    <property type="entry name" value="GOLGIN"/>
    <property type="match status" value="1"/>
</dbReference>
<dbReference type="SUPFAM" id="SSF57997">
    <property type="entry name" value="Tropomyosin"/>
    <property type="match status" value="1"/>
</dbReference>
<feature type="region of interest" description="Disordered" evidence="2">
    <location>
        <begin position="1"/>
        <end position="32"/>
    </location>
</feature>
<dbReference type="KEGG" id="zmk:HG535_0A03920"/>
<keyword evidence="1" id="KW-0175">Coiled coil</keyword>
<dbReference type="Proteomes" id="UP000509704">
    <property type="component" value="Chromosome 1"/>
</dbReference>
<feature type="coiled-coil region" evidence="1">
    <location>
        <begin position="300"/>
        <end position="640"/>
    </location>
</feature>
<evidence type="ECO:0000313" key="3">
    <source>
        <dbReference type="EMBL" id="QLG70453.1"/>
    </source>
</evidence>
<feature type="compositionally biased region" description="Basic and acidic residues" evidence="2">
    <location>
        <begin position="230"/>
        <end position="256"/>
    </location>
</feature>
<reference evidence="3 4" key="1">
    <citation type="submission" date="2020-07" db="EMBL/GenBank/DDBJ databases">
        <title>The yeast mating-type switching endonuclease HO is a domesticated member of an unorthodox homing genetic element family.</title>
        <authorList>
            <person name="Coughlan A.Y."/>
            <person name="Lombardi L."/>
            <person name="Braun-Galleani S."/>
            <person name="Martos A.R."/>
            <person name="Galeote V."/>
            <person name="Bigey F."/>
            <person name="Dequin S."/>
            <person name="Byrne K.P."/>
            <person name="Wolfe K.H."/>
        </authorList>
    </citation>
    <scope>NUCLEOTIDE SEQUENCE [LARGE SCALE GENOMIC DNA]</scope>
    <source>
        <strain evidence="3 4">NRRL Y-6702</strain>
    </source>
</reference>
<accession>A0A7H9AW63</accession>
<dbReference type="AlphaFoldDB" id="A0A7H9AW63"/>
<dbReference type="RefSeq" id="XP_037142181.1">
    <property type="nucleotide sequence ID" value="XM_037286286.1"/>
</dbReference>
<dbReference type="EMBL" id="CP058604">
    <property type="protein sequence ID" value="QLG70453.1"/>
    <property type="molecule type" value="Genomic_DNA"/>
</dbReference>
<dbReference type="GeneID" id="59234089"/>
<sequence length="817" mass="94023">MRDYHRPSPLLTMDQIPTTPEGRSPPKKLPCSASSVVLHCPSTQLKVHPHGISAKKHAEETVSHEGSLFANSFDPNVSLDNIRRGRYGKTEQNAEVQSDDHSNALDQIDINKMFPHAGHCGNDEPKQESRLMLMNQSPIHIDMSSPVKQRDDDDAGVEDGENEPVSKKVKLELESVPNLTQGVANEQFNDINLSSPEAIEMIETKSSPIKDFSEINEEQEQQQGPGQHSPHQDVKGSEFQKSNERDPIETPPKNRSENILSLPQLIPVFNHNDTESSLNNRLQKSFYLVDNTDLKNSYEFQGLSKRNQELIEEIHSMNERVNDLTADNDLAFHEYKNIKMKLENSSSTYEAEIKKLNTAVNSISSDRDKYQERLNKLKQMLNESRDEIKMLNQNQSILQKKYETATKEADRWKKLSNEIEGNFLEMRSVAMERNDKSKEMEDKVNALTEKIASYETENTELEALNNEIKEKYNALEELLSKNDDELKRLKAQHNESLAAQKGASDEISNQLNDLVAAKHALELQLKVLQDDSKEKIALLNESVVEKKSLLESATKNFNNVQNSLQTLQNELTEKNQQLKSMQTKHESLDDESEIRKAEIVELNEKNEELKELNLTLENSVSQLEGKLKELRENLDRERGSPERETEYLKNMNIEAEHLAELEDLHANMSTLQECLKKNSDTISRLRIENESLKNNQQTGHIEHEKEPKEALISNLRKEVEDWKEKYSSKEQESNKSLKLLAEDLYIQYSSKHEQKVKLLKRGYETKYQSKLDKLNLKNEGLAEELQHLRNQLASERKEKQKLLSLIDENRRHKNLED</sequence>
<dbReference type="PANTHER" id="PTHR19327:SF0">
    <property type="entry name" value="GOLGIN SUBFAMILY A MEMBER 4"/>
    <property type="match status" value="1"/>
</dbReference>
<evidence type="ECO:0000256" key="1">
    <source>
        <dbReference type="SAM" id="Coils"/>
    </source>
</evidence>
<evidence type="ECO:0000256" key="2">
    <source>
        <dbReference type="SAM" id="MobiDB-lite"/>
    </source>
</evidence>
<organism evidence="3 4">
    <name type="scientific">Zygotorulaspora mrakii</name>
    <name type="common">Zygosaccharomyces mrakii</name>
    <dbReference type="NCBI Taxonomy" id="42260"/>
    <lineage>
        <taxon>Eukaryota</taxon>
        <taxon>Fungi</taxon>
        <taxon>Dikarya</taxon>
        <taxon>Ascomycota</taxon>
        <taxon>Saccharomycotina</taxon>
        <taxon>Saccharomycetes</taxon>
        <taxon>Saccharomycetales</taxon>
        <taxon>Saccharomycetaceae</taxon>
        <taxon>Zygotorulaspora</taxon>
    </lineage>
</organism>
<evidence type="ECO:0000313" key="4">
    <source>
        <dbReference type="Proteomes" id="UP000509704"/>
    </source>
</evidence>
<name>A0A7H9AW63_ZYGMR</name>